<accession>A0A364NCF9</accession>
<comment type="caution">
    <text evidence="2">The sequence shown here is derived from an EMBL/GenBank/DDBJ whole genome shotgun (WGS) entry which is preliminary data.</text>
</comment>
<dbReference type="PANTHER" id="PTHR42085">
    <property type="entry name" value="F-BOX DOMAIN-CONTAINING PROTEIN"/>
    <property type="match status" value="1"/>
</dbReference>
<proteinExistence type="predicted"/>
<dbReference type="Proteomes" id="UP000249619">
    <property type="component" value="Unassembled WGS sequence"/>
</dbReference>
<dbReference type="AlphaFoldDB" id="A0A364NCF9"/>
<evidence type="ECO:0000313" key="3">
    <source>
        <dbReference type="Proteomes" id="UP000249619"/>
    </source>
</evidence>
<evidence type="ECO:0000313" key="2">
    <source>
        <dbReference type="EMBL" id="RAR14956.1"/>
    </source>
</evidence>
<gene>
    <name evidence="2" type="ORF">DDE83_001592</name>
</gene>
<protein>
    <submittedName>
        <fullName evidence="2">Uncharacterized protein</fullName>
    </submittedName>
</protein>
<sequence length="280" mass="32143">MATTAPGLLRLPLEIRQQIYHYTLVQDFRGRNIYISATQRHGYYKLHGLESMAGLIFTNRAIHSEVLCYCFSRFNFHLCNNTESIRFVVREFYRQIGPSNRKLVKHITVPKFSIEDVFFHPVNMVALFASSRARYLQLLDEMQGIFHVLERFSALEELDLGLHLDEVRRSKMGQPWVKRSGEQDMQSSAADDEHGAVSPNQARGSYVLETMEDLRHFPANVKIGIWWISHLADPPIANINNARKQAIQHIRSKIAPIQVNCLGDIPLGAWQLDDICQNLG</sequence>
<reference evidence="3" key="1">
    <citation type="submission" date="2018-05" db="EMBL/GenBank/DDBJ databases">
        <title>Draft genome sequence of Stemphylium lycopersici strain CIDEFI 213.</title>
        <authorList>
            <person name="Medina R."/>
            <person name="Franco M.E.E."/>
            <person name="Lucentini C.G."/>
            <person name="Saparrat M.C.N."/>
            <person name="Balatti P.A."/>
        </authorList>
    </citation>
    <scope>NUCLEOTIDE SEQUENCE [LARGE SCALE GENOMIC DNA]</scope>
    <source>
        <strain evidence="3">CIDEFI 213</strain>
    </source>
</reference>
<organism evidence="2 3">
    <name type="scientific">Stemphylium lycopersici</name>
    <name type="common">Tomato gray leaf spot disease fungus</name>
    <name type="synonym">Thyrospora lycopersici</name>
    <dbReference type="NCBI Taxonomy" id="183478"/>
    <lineage>
        <taxon>Eukaryota</taxon>
        <taxon>Fungi</taxon>
        <taxon>Dikarya</taxon>
        <taxon>Ascomycota</taxon>
        <taxon>Pezizomycotina</taxon>
        <taxon>Dothideomycetes</taxon>
        <taxon>Pleosporomycetidae</taxon>
        <taxon>Pleosporales</taxon>
        <taxon>Pleosporineae</taxon>
        <taxon>Pleosporaceae</taxon>
        <taxon>Stemphylium</taxon>
    </lineage>
</organism>
<name>A0A364NCF9_STELY</name>
<dbReference type="PANTHER" id="PTHR42085:SF1">
    <property type="entry name" value="F-BOX DOMAIN-CONTAINING PROTEIN"/>
    <property type="match status" value="1"/>
</dbReference>
<dbReference type="EMBL" id="QGDH01000016">
    <property type="protein sequence ID" value="RAR14956.1"/>
    <property type="molecule type" value="Genomic_DNA"/>
</dbReference>
<evidence type="ECO:0000256" key="1">
    <source>
        <dbReference type="SAM" id="MobiDB-lite"/>
    </source>
</evidence>
<dbReference type="InterPro" id="IPR038883">
    <property type="entry name" value="AN11006-like"/>
</dbReference>
<feature type="region of interest" description="Disordered" evidence="1">
    <location>
        <begin position="175"/>
        <end position="199"/>
    </location>
</feature>
<keyword evidence="3" id="KW-1185">Reference proteome</keyword>